<accession>A0A8X6TVC3</accession>
<proteinExistence type="predicted"/>
<reference evidence="1" key="1">
    <citation type="submission" date="2020-08" db="EMBL/GenBank/DDBJ databases">
        <title>Multicomponent nature underlies the extraordinary mechanical properties of spider dragline silk.</title>
        <authorList>
            <person name="Kono N."/>
            <person name="Nakamura H."/>
            <person name="Mori M."/>
            <person name="Yoshida Y."/>
            <person name="Ohtoshi R."/>
            <person name="Malay A.D."/>
            <person name="Moran D.A.P."/>
            <person name="Tomita M."/>
            <person name="Numata K."/>
            <person name="Arakawa K."/>
        </authorList>
    </citation>
    <scope>NUCLEOTIDE SEQUENCE</scope>
</reference>
<evidence type="ECO:0000313" key="2">
    <source>
        <dbReference type="Proteomes" id="UP000887013"/>
    </source>
</evidence>
<dbReference type="EMBL" id="BMAW01066191">
    <property type="protein sequence ID" value="GFT53926.1"/>
    <property type="molecule type" value="Genomic_DNA"/>
</dbReference>
<organism evidence="1 2">
    <name type="scientific">Nephila pilipes</name>
    <name type="common">Giant wood spider</name>
    <name type="synonym">Nephila maculata</name>
    <dbReference type="NCBI Taxonomy" id="299642"/>
    <lineage>
        <taxon>Eukaryota</taxon>
        <taxon>Metazoa</taxon>
        <taxon>Ecdysozoa</taxon>
        <taxon>Arthropoda</taxon>
        <taxon>Chelicerata</taxon>
        <taxon>Arachnida</taxon>
        <taxon>Araneae</taxon>
        <taxon>Araneomorphae</taxon>
        <taxon>Entelegynae</taxon>
        <taxon>Araneoidea</taxon>
        <taxon>Nephilidae</taxon>
        <taxon>Nephila</taxon>
    </lineage>
</organism>
<keyword evidence="2" id="KW-1185">Reference proteome</keyword>
<evidence type="ECO:0000313" key="1">
    <source>
        <dbReference type="EMBL" id="GFT53926.1"/>
    </source>
</evidence>
<sequence length="98" mass="10803">MINFSSTILPLRVFLPRRTNQTLCSIRNFNIGECNHQTGKLSTDSRHCGSPVRLHAPAGLQQLSVIEGRGIDLFLATSISDEPPALRPTSLVWFVAES</sequence>
<dbReference type="AlphaFoldDB" id="A0A8X6TVC3"/>
<name>A0A8X6TVC3_NEPPI</name>
<gene>
    <name evidence="1" type="ORF">NPIL_661991</name>
</gene>
<dbReference type="Proteomes" id="UP000887013">
    <property type="component" value="Unassembled WGS sequence"/>
</dbReference>
<protein>
    <submittedName>
        <fullName evidence="1">Uncharacterized protein</fullName>
    </submittedName>
</protein>
<comment type="caution">
    <text evidence="1">The sequence shown here is derived from an EMBL/GenBank/DDBJ whole genome shotgun (WGS) entry which is preliminary data.</text>
</comment>